<evidence type="ECO:0000313" key="6">
    <source>
        <dbReference type="Proteomes" id="UP000032522"/>
    </source>
</evidence>
<evidence type="ECO:0000256" key="3">
    <source>
        <dbReference type="ARBA" id="ARBA00013368"/>
    </source>
</evidence>
<dbReference type="InterPro" id="IPR027417">
    <property type="entry name" value="P-loop_NTPase"/>
</dbReference>
<dbReference type="EMBL" id="JYBP01000003">
    <property type="protein sequence ID" value="KJE26807.1"/>
    <property type="molecule type" value="Genomic_DNA"/>
</dbReference>
<dbReference type="Gene3D" id="3.40.50.300">
    <property type="entry name" value="P-loop containing nucleotide triphosphate hydrolases"/>
    <property type="match status" value="2"/>
</dbReference>
<evidence type="ECO:0000313" key="5">
    <source>
        <dbReference type="EMBL" id="KJE26807.1"/>
    </source>
</evidence>
<name>A0A0D8BTW3_GEOKU</name>
<keyword evidence="4" id="KW-0175">Coiled coil</keyword>
<comment type="caution">
    <text evidence="5">The sequence shown here is derived from an EMBL/GenBank/DDBJ whole genome shotgun (WGS) entry which is preliminary data.</text>
</comment>
<dbReference type="Pfam" id="PF13555">
    <property type="entry name" value="AAA_29"/>
    <property type="match status" value="1"/>
</dbReference>
<sequence>MKPISLTIAGLHSFREKQTIDFTALCDGGVFGIFGPTGSGKSTILDAMTLALFGSVERAANRTQAIINHAEQELFVSFTFELENAAGVKRYTVERSLKKVDEWRTRSAVCRLIEHRSEPIVLADKLSDVDKAIGQLLGLTMEDFTRAVVLPQGKFAEFLSLKGSERRQMLQRLFHLERYGDQLNKKLKDRLAAAEQEWEKIEAEKAGLGDASKAALEQAEADVRELAGLFAKRKKELEEVEADVERTKQLWEWQQEKEAVEQELAALRRHESGIRELEEKKERAEQAERIWPYWEQCEQACRLRAEAFRRHEELARRLEEAQSSYEEAVRRYERARQEKAQREPELLAQMERLRQAEQLERQMEALRQELAALNEERERLIAKEKAAARRFEEASAWYERGAKRQQELKEELKRHEEALAGKDESERAYRQKQNIEQAASAIARVDAQLRQKEAVWRRSKEEKLERERRAAAVSSRLHELFRRVEQTYRFVCRRQQDAEKQLYTFQKAMEAERQRAEEARTAQLASALAERLRPGEPCPVCGSREHPHPAVAMHDVQPSRLSELEAERQRYQQDWQTVVSFKAQLEQLAELAVGHEAPPVFAESGSVEETVDLTVEVRALAQDVIELKEAVYRALAEWNEAESARREAEKAYQWIAVDIEALQAEKQRLEEGRSQLEQQWRQMYPFLSLETIDAVYEQLREREKVRRDVQKRLEDSVLFLEEKQRAKEEAAEERRRLETERVRLDSLISAKQQQWNEYERQRGEKAGSGPAAVQLQKAEAEWRQLQNGEQQAYEAWQRAQREYRMLESETKAAKQAWEESVRREEEALARWRGALSDTMFADAEQVKQAKAEKAERDEWNEAIRRYWRQIEQAEHRLAQLAAAIGGAAVSAEQWETMQCVYAELKEQVEAMTQQLGAAQAKVEELRKKHSRFVELEEKQAELSRRIERYKQLQALLRGNSFVEFMAEEQLEQVTAMASERLQRLTRHRYSLELDSQGGFLIRDDANGGVRRPVSTLSGGETFLTSLSLALALSAQIQLRGEYPLRFFFLDEGFGTLDAELLETVISALEKLHTEQLAVGVISHVQEIRNRLPRRLIVEPAEPSGRGTRVWLEMI</sequence>
<evidence type="ECO:0000256" key="2">
    <source>
        <dbReference type="ARBA" id="ARBA00011322"/>
    </source>
</evidence>
<dbReference type="AlphaFoldDB" id="A0A0D8BTW3"/>
<comment type="similarity">
    <text evidence="1">Belongs to the SMC family. SbcC subfamily.</text>
</comment>
<dbReference type="SUPFAM" id="SSF52540">
    <property type="entry name" value="P-loop containing nucleoside triphosphate hydrolases"/>
    <property type="match status" value="2"/>
</dbReference>
<organism evidence="5 6">
    <name type="scientific">Geobacillus kaustophilus</name>
    <dbReference type="NCBI Taxonomy" id="1462"/>
    <lineage>
        <taxon>Bacteria</taxon>
        <taxon>Bacillati</taxon>
        <taxon>Bacillota</taxon>
        <taxon>Bacilli</taxon>
        <taxon>Bacillales</taxon>
        <taxon>Anoxybacillaceae</taxon>
        <taxon>Geobacillus</taxon>
        <taxon>Geobacillus thermoleovorans group</taxon>
    </lineage>
</organism>
<dbReference type="Pfam" id="PF13558">
    <property type="entry name" value="SbcC_Walker_B"/>
    <property type="match status" value="1"/>
</dbReference>
<dbReference type="Proteomes" id="UP000032522">
    <property type="component" value="Unassembled WGS sequence"/>
</dbReference>
<evidence type="ECO:0000256" key="4">
    <source>
        <dbReference type="SAM" id="Coils"/>
    </source>
</evidence>
<feature type="coiled-coil region" evidence="4">
    <location>
        <begin position="230"/>
        <end position="425"/>
    </location>
</feature>
<dbReference type="PANTHER" id="PTHR32114">
    <property type="entry name" value="ABC TRANSPORTER ABCH.3"/>
    <property type="match status" value="1"/>
</dbReference>
<feature type="coiled-coil region" evidence="4">
    <location>
        <begin position="901"/>
        <end position="955"/>
    </location>
</feature>
<dbReference type="OrthoDB" id="9795626at2"/>
<gene>
    <name evidence="5" type="ORF">LG52_2498</name>
</gene>
<dbReference type="PANTHER" id="PTHR32114:SF2">
    <property type="entry name" value="ABC TRANSPORTER ABCH.3"/>
    <property type="match status" value="1"/>
</dbReference>
<dbReference type="GO" id="GO:0016887">
    <property type="term" value="F:ATP hydrolysis activity"/>
    <property type="evidence" value="ECO:0007669"/>
    <property type="project" value="InterPro"/>
</dbReference>
<feature type="coiled-coil region" evidence="4">
    <location>
        <begin position="720"/>
        <end position="747"/>
    </location>
</feature>
<evidence type="ECO:0000256" key="1">
    <source>
        <dbReference type="ARBA" id="ARBA00006930"/>
    </source>
</evidence>
<dbReference type="PATRIC" id="fig|1462.6.peg.2792"/>
<reference evidence="5 6" key="1">
    <citation type="submission" date="2015-01" db="EMBL/GenBank/DDBJ databases">
        <authorList>
            <person name="Filippidou S."/>
            <person name="Jeanneret N."/>
            <person name="Russel-Delif L."/>
            <person name="Junier T."/>
            <person name="Wunderlin T."/>
            <person name="Molina V."/>
            <person name="Johnson S.L."/>
            <person name="Davenport K.W."/>
            <person name="Chain P.S."/>
            <person name="Dorador C."/>
            <person name="Junier P."/>
        </authorList>
    </citation>
    <scope>NUCLEOTIDE SEQUENCE [LARGE SCALE GENOMIC DNA]</scope>
    <source>
        <strain evidence="5 6">Et7/4</strain>
    </source>
</reference>
<proteinExistence type="inferred from homology"/>
<dbReference type="RefSeq" id="WP_044732173.1">
    <property type="nucleotide sequence ID" value="NZ_JYBP01000003.1"/>
</dbReference>
<protein>
    <recommendedName>
        <fullName evidence="3">Nuclease SbcCD subunit C</fullName>
    </recommendedName>
</protein>
<dbReference type="GO" id="GO:0006302">
    <property type="term" value="P:double-strand break repair"/>
    <property type="evidence" value="ECO:0007669"/>
    <property type="project" value="InterPro"/>
</dbReference>
<accession>A0A0D8BTW3</accession>
<comment type="subunit">
    <text evidence="2">Heterodimer of SbcC and SbcD.</text>
</comment>